<dbReference type="GeneTree" id="ENSGT00940000157535"/>
<evidence type="ECO:0000259" key="11">
    <source>
        <dbReference type="PROSITE" id="PS50835"/>
    </source>
</evidence>
<evidence type="ECO:0000313" key="12">
    <source>
        <dbReference type="Ensembl" id="ENSLACP00000002842.1"/>
    </source>
</evidence>
<dbReference type="Pfam" id="PF08205">
    <property type="entry name" value="C2-set_2"/>
    <property type="match status" value="1"/>
</dbReference>
<dbReference type="InterPro" id="IPR013162">
    <property type="entry name" value="CD80_C2-set"/>
</dbReference>
<evidence type="ECO:0000313" key="13">
    <source>
        <dbReference type="Proteomes" id="UP000008672"/>
    </source>
</evidence>
<dbReference type="InterPro" id="IPR051427">
    <property type="entry name" value="Nectin/Nectin-like"/>
</dbReference>
<keyword evidence="13" id="KW-1185">Reference proteome</keyword>
<keyword evidence="8" id="KW-0472">Membrane</keyword>
<evidence type="ECO:0000256" key="6">
    <source>
        <dbReference type="ARBA" id="ARBA00022889"/>
    </source>
</evidence>
<evidence type="ECO:0000256" key="4">
    <source>
        <dbReference type="ARBA" id="ARBA00022729"/>
    </source>
</evidence>
<dbReference type="SUPFAM" id="SSF48726">
    <property type="entry name" value="Immunoglobulin"/>
    <property type="match status" value="3"/>
</dbReference>
<dbReference type="InterPro" id="IPR003599">
    <property type="entry name" value="Ig_sub"/>
</dbReference>
<dbReference type="Ensembl" id="ENSLACT00000002864.1">
    <property type="protein sequence ID" value="ENSLACP00000002842.1"/>
    <property type="gene ID" value="ENSLACG00000002540.1"/>
</dbReference>
<protein>
    <recommendedName>
        <fullName evidence="11">Ig-like domain-containing protein</fullName>
    </recommendedName>
</protein>
<dbReference type="Pfam" id="PF07686">
    <property type="entry name" value="V-set"/>
    <property type="match status" value="1"/>
</dbReference>
<evidence type="ECO:0000256" key="7">
    <source>
        <dbReference type="ARBA" id="ARBA00022989"/>
    </source>
</evidence>
<proteinExistence type="inferred from homology"/>
<dbReference type="InterPro" id="IPR013106">
    <property type="entry name" value="Ig_V-set"/>
</dbReference>
<keyword evidence="6" id="KW-0130">Cell adhesion</keyword>
<dbReference type="GO" id="GO:0016020">
    <property type="term" value="C:membrane"/>
    <property type="evidence" value="ECO:0007669"/>
    <property type="project" value="UniProtKB-SubCell"/>
</dbReference>
<dbReference type="EMBL" id="AFYH01255768">
    <property type="status" value="NOT_ANNOTATED_CDS"/>
    <property type="molecule type" value="Genomic_DNA"/>
</dbReference>
<keyword evidence="9" id="KW-1015">Disulfide bond</keyword>
<comment type="similarity">
    <text evidence="2">Belongs to the nectin family.</text>
</comment>
<dbReference type="PANTHER" id="PTHR23277:SF106">
    <property type="entry name" value="NECTIN-1 ISOFORM X1-RELATED"/>
    <property type="match status" value="1"/>
</dbReference>
<keyword evidence="4" id="KW-0732">Signal</keyword>
<dbReference type="InterPro" id="IPR013783">
    <property type="entry name" value="Ig-like_fold"/>
</dbReference>
<dbReference type="PANTHER" id="PTHR23277">
    <property type="entry name" value="NECTIN-RELATED"/>
    <property type="match status" value="1"/>
</dbReference>
<evidence type="ECO:0000256" key="10">
    <source>
        <dbReference type="ARBA" id="ARBA00023180"/>
    </source>
</evidence>
<keyword evidence="7" id="KW-1133">Transmembrane helix</keyword>
<comment type="subcellular location">
    <subcellularLocation>
        <location evidence="1">Membrane</location>
        <topology evidence="1">Single-pass membrane protein</topology>
    </subcellularLocation>
</comment>
<dbReference type="eggNOG" id="ENOG502S16B">
    <property type="taxonomic scope" value="Eukaryota"/>
</dbReference>
<dbReference type="AlphaFoldDB" id="H2ZZM1"/>
<keyword evidence="5" id="KW-0677">Repeat</keyword>
<dbReference type="Proteomes" id="UP000008672">
    <property type="component" value="Unassembled WGS sequence"/>
</dbReference>
<dbReference type="GO" id="GO:0005912">
    <property type="term" value="C:adherens junction"/>
    <property type="evidence" value="ECO:0007669"/>
    <property type="project" value="TreeGrafter"/>
</dbReference>
<sequence length="323" mass="36159">LVVLFIQNEQLQGKVTHQYIIMLFYTLFTEGLVTNEHICANLWEDTTLTCTVNTKEIVAQVTWQRKREPQNENFLTYFPGKEANHLNDFGRRVKFIGGGMTDGSIIIPYVTLADEDVYICIFTLFPSGPLEEEIVLEVSVPPITYADSNPNPPVVGSDKATVAICTAVNGKPGAMISWQTSLNYTTDEKRTRHKNGTETMESQLQMIPRMEIHQQNVYCVVQHCTLKTPAIVPVMLNIYYPPSVTMYVVQKDNGNLELICADNANPPATNKCAWFRDNAPIPASISVTENGHLNIVDLNSNINGLYWCDAMNPYGKSSGVLYL</sequence>
<dbReference type="SMART" id="SM00409">
    <property type="entry name" value="IG"/>
    <property type="match status" value="2"/>
</dbReference>
<evidence type="ECO:0000256" key="1">
    <source>
        <dbReference type="ARBA" id="ARBA00004167"/>
    </source>
</evidence>
<dbReference type="GO" id="GO:0007156">
    <property type="term" value="P:homophilic cell adhesion via plasma membrane adhesion molecules"/>
    <property type="evidence" value="ECO:0007669"/>
    <property type="project" value="TreeGrafter"/>
</dbReference>
<dbReference type="HOGENOM" id="CLU_029618_1_0_1"/>
<evidence type="ECO:0000256" key="9">
    <source>
        <dbReference type="ARBA" id="ARBA00023157"/>
    </source>
</evidence>
<keyword evidence="10" id="KW-0325">Glycoprotein</keyword>
<evidence type="ECO:0000256" key="8">
    <source>
        <dbReference type="ARBA" id="ARBA00023136"/>
    </source>
</evidence>
<dbReference type="InterPro" id="IPR007110">
    <property type="entry name" value="Ig-like_dom"/>
</dbReference>
<evidence type="ECO:0000256" key="3">
    <source>
        <dbReference type="ARBA" id="ARBA00022692"/>
    </source>
</evidence>
<dbReference type="InterPro" id="IPR036179">
    <property type="entry name" value="Ig-like_dom_sf"/>
</dbReference>
<organism evidence="12 13">
    <name type="scientific">Latimeria chalumnae</name>
    <name type="common">Coelacanth</name>
    <dbReference type="NCBI Taxonomy" id="7897"/>
    <lineage>
        <taxon>Eukaryota</taxon>
        <taxon>Metazoa</taxon>
        <taxon>Chordata</taxon>
        <taxon>Craniata</taxon>
        <taxon>Vertebrata</taxon>
        <taxon>Euteleostomi</taxon>
        <taxon>Coelacanthiformes</taxon>
        <taxon>Coelacanthidae</taxon>
        <taxon>Latimeria</taxon>
    </lineage>
</organism>
<reference evidence="12" key="3">
    <citation type="submission" date="2025-09" db="UniProtKB">
        <authorList>
            <consortium name="Ensembl"/>
        </authorList>
    </citation>
    <scope>IDENTIFICATION</scope>
</reference>
<dbReference type="Gene3D" id="2.60.40.10">
    <property type="entry name" value="Immunoglobulins"/>
    <property type="match status" value="3"/>
</dbReference>
<accession>H2ZZM1</accession>
<evidence type="ECO:0000256" key="5">
    <source>
        <dbReference type="ARBA" id="ARBA00022737"/>
    </source>
</evidence>
<dbReference type="OMA" id="TACWTLF"/>
<keyword evidence="3" id="KW-0812">Transmembrane</keyword>
<name>H2ZZM1_LATCH</name>
<feature type="domain" description="Ig-like" evidence="11">
    <location>
        <begin position="44"/>
        <end position="137"/>
    </location>
</feature>
<feature type="domain" description="Ig-like" evidence="11">
    <location>
        <begin position="242"/>
        <end position="323"/>
    </location>
</feature>
<dbReference type="InParanoid" id="H2ZZM1"/>
<dbReference type="EMBL" id="AFYH01255769">
    <property type="status" value="NOT_ANNOTATED_CDS"/>
    <property type="molecule type" value="Genomic_DNA"/>
</dbReference>
<evidence type="ECO:0000256" key="2">
    <source>
        <dbReference type="ARBA" id="ARBA00007810"/>
    </source>
</evidence>
<dbReference type="GO" id="GO:0007157">
    <property type="term" value="P:heterophilic cell-cell adhesion via plasma membrane cell adhesion molecules"/>
    <property type="evidence" value="ECO:0007669"/>
    <property type="project" value="TreeGrafter"/>
</dbReference>
<reference evidence="13" key="1">
    <citation type="submission" date="2011-08" db="EMBL/GenBank/DDBJ databases">
        <title>The draft genome of Latimeria chalumnae.</title>
        <authorList>
            <person name="Di Palma F."/>
            <person name="Alfoldi J."/>
            <person name="Johnson J."/>
            <person name="Berlin A."/>
            <person name="Gnerre S."/>
            <person name="Jaffe D."/>
            <person name="MacCallum I."/>
            <person name="Young S."/>
            <person name="Walker B.J."/>
            <person name="Lander E."/>
            <person name="Lindblad-Toh K."/>
        </authorList>
    </citation>
    <scope>NUCLEOTIDE SEQUENCE [LARGE SCALE GENOMIC DNA]</scope>
    <source>
        <strain evidence="13">Wild caught</strain>
    </source>
</reference>
<dbReference type="CDD" id="cd00096">
    <property type="entry name" value="Ig"/>
    <property type="match status" value="1"/>
</dbReference>
<dbReference type="PROSITE" id="PS50835">
    <property type="entry name" value="IG_LIKE"/>
    <property type="match status" value="2"/>
</dbReference>
<reference evidence="12" key="2">
    <citation type="submission" date="2025-08" db="UniProtKB">
        <authorList>
            <consortium name="Ensembl"/>
        </authorList>
    </citation>
    <scope>IDENTIFICATION</scope>
</reference>
<dbReference type="STRING" id="7897.ENSLACP00000002842"/>